<dbReference type="InterPro" id="IPR042098">
    <property type="entry name" value="TauD-like_sf"/>
</dbReference>
<dbReference type="Proteomes" id="UP001223520">
    <property type="component" value="Chromosome"/>
</dbReference>
<dbReference type="GO" id="GO:0017000">
    <property type="term" value="P:antibiotic biosynthetic process"/>
    <property type="evidence" value="ECO:0007669"/>
    <property type="project" value="UniProtKB-KW"/>
</dbReference>
<evidence type="ECO:0000256" key="3">
    <source>
        <dbReference type="ARBA" id="ARBA00023194"/>
    </source>
</evidence>
<comment type="cofactor">
    <cofactor evidence="1">
        <name>Fe(2+)</name>
        <dbReference type="ChEBI" id="CHEBI:29033"/>
    </cofactor>
</comment>
<evidence type="ECO:0000313" key="5">
    <source>
        <dbReference type="EMBL" id="WGV24585.1"/>
    </source>
</evidence>
<evidence type="ECO:0000256" key="2">
    <source>
        <dbReference type="ARBA" id="ARBA00023002"/>
    </source>
</evidence>
<evidence type="ECO:0000313" key="6">
    <source>
        <dbReference type="Proteomes" id="UP001223520"/>
    </source>
</evidence>
<organism evidence="5 6">
    <name type="scientific">Halotia branconii CENA392</name>
    <dbReference type="NCBI Taxonomy" id="1539056"/>
    <lineage>
        <taxon>Bacteria</taxon>
        <taxon>Bacillati</taxon>
        <taxon>Cyanobacteriota</taxon>
        <taxon>Cyanophyceae</taxon>
        <taxon>Nostocales</taxon>
        <taxon>Nodulariaceae</taxon>
        <taxon>Halotia</taxon>
    </lineage>
</organism>
<dbReference type="InterPro" id="IPR050411">
    <property type="entry name" value="AlphaKG_dependent_hydroxylases"/>
</dbReference>
<evidence type="ECO:0000256" key="1">
    <source>
        <dbReference type="ARBA" id="ARBA00001954"/>
    </source>
</evidence>
<dbReference type="SUPFAM" id="SSF51197">
    <property type="entry name" value="Clavaminate synthase-like"/>
    <property type="match status" value="1"/>
</dbReference>
<keyword evidence="6" id="KW-1185">Reference proteome</keyword>
<feature type="domain" description="TauD/TfdA-like" evidence="4">
    <location>
        <begin position="59"/>
        <end position="345"/>
    </location>
</feature>
<sequence length="357" mass="41223">MNNTETMDVNKPSFKKMWADKKQKNQPVAINLSSQGLVDVTHIQAKEALPLIIQPKFKDLNLQIWSQNNRDFIETNLLKYGGILFRGFDISTQDDFEGFVNVVCPQIMNYVEGATPRTKLSNKVYTSTEFPPEHSIALHNELSYVITWPMKIWFCCIQPATVQGETPIADMRKVYQKISPQIRERFQEKGWMLVRNFGNGFGLPWQRSFATNDKADLAEYCRHAQIEFEWQDENHLKTHQVRPAIAQHPVTGDMVWFNHIVFWHVSSLEADFRNSFLSENSEENLPYNTYYGDGSPIETSVIEEIRAVIEQETKIFPWQKGDILMLDNMLVSHGRRPFSGARKILTAMGEPSSTLSR</sequence>
<keyword evidence="5" id="KW-0223">Dioxygenase</keyword>
<reference evidence="5 6" key="1">
    <citation type="journal article" date="2023" name="Limnol Oceanogr Lett">
        <title>Environmental adaptations by the intertidal Antarctic cyanobacterium Halotia branconii CENA392 as revealed using long-read genome sequencing.</title>
        <authorList>
            <person name="Dextro R.B."/>
            <person name="Delbaje E."/>
            <person name="Freitas P.N.N."/>
            <person name="Geraldes V."/>
            <person name="Pinto E."/>
            <person name="Long P.F."/>
            <person name="Fiore M.F."/>
        </authorList>
    </citation>
    <scope>NUCLEOTIDE SEQUENCE [LARGE SCALE GENOMIC DNA]</scope>
    <source>
        <strain evidence="5 6">CENA392</strain>
    </source>
</reference>
<name>A0AAJ6P8D8_9CYAN</name>
<dbReference type="GO" id="GO:0051213">
    <property type="term" value="F:dioxygenase activity"/>
    <property type="evidence" value="ECO:0007669"/>
    <property type="project" value="UniProtKB-KW"/>
</dbReference>
<dbReference type="KEGG" id="hbq:QI031_22855"/>
<accession>A0AAJ6P8D8</accession>
<dbReference type="PANTHER" id="PTHR10696:SF56">
    <property type="entry name" value="TAUD_TFDA-LIKE DOMAIN-CONTAINING PROTEIN"/>
    <property type="match status" value="1"/>
</dbReference>
<dbReference type="PANTHER" id="PTHR10696">
    <property type="entry name" value="GAMMA-BUTYROBETAINE HYDROXYLASE-RELATED"/>
    <property type="match status" value="1"/>
</dbReference>
<dbReference type="InterPro" id="IPR003819">
    <property type="entry name" value="TauD/TfdA-like"/>
</dbReference>
<proteinExistence type="predicted"/>
<dbReference type="Gene3D" id="3.60.130.10">
    <property type="entry name" value="Clavaminate synthase-like"/>
    <property type="match status" value="1"/>
</dbReference>
<keyword evidence="3" id="KW-0045">Antibiotic biosynthesis</keyword>
<dbReference type="EMBL" id="CP124543">
    <property type="protein sequence ID" value="WGV24585.1"/>
    <property type="molecule type" value="Genomic_DNA"/>
</dbReference>
<dbReference type="AlphaFoldDB" id="A0AAJ6P8D8"/>
<evidence type="ECO:0000259" key="4">
    <source>
        <dbReference type="Pfam" id="PF02668"/>
    </source>
</evidence>
<protein>
    <submittedName>
        <fullName evidence="5">TauD/TfdA family dioxygenase</fullName>
    </submittedName>
</protein>
<gene>
    <name evidence="5" type="ORF">QI031_22855</name>
</gene>
<keyword evidence="2" id="KW-0560">Oxidoreductase</keyword>
<dbReference type="Pfam" id="PF02668">
    <property type="entry name" value="TauD"/>
    <property type="match status" value="1"/>
</dbReference>
<dbReference type="RefSeq" id="WP_281481905.1">
    <property type="nucleotide sequence ID" value="NZ_CP124543.1"/>
</dbReference>